<dbReference type="InterPro" id="IPR003593">
    <property type="entry name" value="AAA+_ATPase"/>
</dbReference>
<dbReference type="SMART" id="SM00382">
    <property type="entry name" value="AAA"/>
    <property type="match status" value="1"/>
</dbReference>
<keyword evidence="2" id="KW-0547">Nucleotide-binding</keyword>
<sequence>MASGKLLRLLVQSGASGDPTAFRSATEQLIKEERQKQHNLLANDLERILYGDRATPNTTVHNILPEAPTDKESGVALVDIRQANRSTEELVLNQSTLEIIENVLEEHRREDVLRSYGMMPAEKILFFGPPGCGKTLSAEAIAYELDRPLVIVRLDSLVSSFLGETAANLRKVFDFISKHRLIVLFDEFDALGKERDDGSEHGELRRVVNAVLQMMDSYDGKSIIIAATNHEQILDSAIWRRFDEIVEFPVLDHSQLQNLLQLKLRGVRRDFDLDIPELHTIFGDKSPAIIERIIRRAVKRMILKQKEFLTIRMLQHALELESHIK</sequence>
<evidence type="ECO:0000259" key="4">
    <source>
        <dbReference type="SMART" id="SM00382"/>
    </source>
</evidence>
<dbReference type="SUPFAM" id="SSF52540">
    <property type="entry name" value="P-loop containing nucleoside triphosphate hydrolases"/>
    <property type="match status" value="1"/>
</dbReference>
<evidence type="ECO:0000256" key="3">
    <source>
        <dbReference type="ARBA" id="ARBA00022840"/>
    </source>
</evidence>
<evidence type="ECO:0000256" key="1">
    <source>
        <dbReference type="ARBA" id="ARBA00006914"/>
    </source>
</evidence>
<proteinExistence type="inferred from homology"/>
<name>A0AAU6SMS7_UNCXX</name>
<feature type="domain" description="AAA+ ATPase" evidence="4">
    <location>
        <begin position="120"/>
        <end position="252"/>
    </location>
</feature>
<dbReference type="InterPro" id="IPR003959">
    <property type="entry name" value="ATPase_AAA_core"/>
</dbReference>
<dbReference type="EMBL" id="CP095338">
    <property type="protein sequence ID" value="XAG21259.1"/>
    <property type="molecule type" value="Genomic_DNA"/>
</dbReference>
<accession>A0AAU6SMS7</accession>
<dbReference type="CDD" id="cd19481">
    <property type="entry name" value="RecA-like_protease"/>
    <property type="match status" value="1"/>
</dbReference>
<protein>
    <submittedName>
        <fullName evidence="5">ATP-binding protein</fullName>
    </submittedName>
</protein>
<keyword evidence="3 5" id="KW-0067">ATP-binding</keyword>
<dbReference type="AlphaFoldDB" id="A0AAU6SMS7"/>
<dbReference type="GO" id="GO:0016887">
    <property type="term" value="F:ATP hydrolysis activity"/>
    <property type="evidence" value="ECO:0007669"/>
    <property type="project" value="InterPro"/>
</dbReference>
<evidence type="ECO:0000313" key="5">
    <source>
        <dbReference type="EMBL" id="XAG21259.1"/>
    </source>
</evidence>
<evidence type="ECO:0000256" key="2">
    <source>
        <dbReference type="ARBA" id="ARBA00022741"/>
    </source>
</evidence>
<dbReference type="InterPro" id="IPR027417">
    <property type="entry name" value="P-loop_NTPase"/>
</dbReference>
<dbReference type="InterPro" id="IPR050221">
    <property type="entry name" value="26S_Proteasome_ATPase"/>
</dbReference>
<reference evidence="5" key="1">
    <citation type="submission" date="2022-03" db="EMBL/GenBank/DDBJ databases">
        <title>Sea Food Isolates.</title>
        <authorList>
            <person name="Li c."/>
        </authorList>
    </citation>
    <scope>NUCLEOTIDE SEQUENCE</scope>
    <source>
        <strain evidence="5">19PA01SH03</strain>
    </source>
</reference>
<dbReference type="Gene3D" id="3.40.50.300">
    <property type="entry name" value="P-loop containing nucleotide triphosphate hydrolases"/>
    <property type="match status" value="1"/>
</dbReference>
<gene>
    <name evidence="5" type="ORF">MRN70_13470</name>
</gene>
<dbReference type="Pfam" id="PF00004">
    <property type="entry name" value="AAA"/>
    <property type="match status" value="1"/>
</dbReference>
<comment type="similarity">
    <text evidence="1">Belongs to the AAA ATPase family.</text>
</comment>
<dbReference type="PANTHER" id="PTHR23073">
    <property type="entry name" value="26S PROTEASOME REGULATORY SUBUNIT"/>
    <property type="match status" value="1"/>
</dbReference>
<dbReference type="GO" id="GO:0005524">
    <property type="term" value="F:ATP binding"/>
    <property type="evidence" value="ECO:0007669"/>
    <property type="project" value="UniProtKB-KW"/>
</dbReference>
<organism evidence="5">
    <name type="scientific">bacterium 19PA01SH03</name>
    <dbReference type="NCBI Taxonomy" id="2920705"/>
    <lineage>
        <taxon>Bacteria</taxon>
    </lineage>
</organism>